<feature type="non-terminal residue" evidence="2">
    <location>
        <position position="81"/>
    </location>
</feature>
<feature type="region of interest" description="Disordered" evidence="1">
    <location>
        <begin position="1"/>
        <end position="24"/>
    </location>
</feature>
<comment type="caution">
    <text evidence="2">The sequence shown here is derived from an EMBL/GenBank/DDBJ whole genome shotgun (WGS) entry which is preliminary data.</text>
</comment>
<feature type="compositionally biased region" description="Basic and acidic residues" evidence="1">
    <location>
        <begin position="48"/>
        <end position="68"/>
    </location>
</feature>
<feature type="non-terminal residue" evidence="2">
    <location>
        <position position="1"/>
    </location>
</feature>
<reference evidence="2 3" key="1">
    <citation type="journal article" date="2018" name="Front. Plant Sci.">
        <title>Red Clover (Trifolium pratense) and Zigzag Clover (T. medium) - A Picture of Genomic Similarities and Differences.</title>
        <authorList>
            <person name="Dluhosova J."/>
            <person name="Istvanek J."/>
            <person name="Nedelnik J."/>
            <person name="Repkova J."/>
        </authorList>
    </citation>
    <scope>NUCLEOTIDE SEQUENCE [LARGE SCALE GENOMIC DNA]</scope>
    <source>
        <strain evidence="3">cv. 10/8</strain>
        <tissue evidence="2">Leaf</tissue>
    </source>
</reference>
<dbReference type="EMBL" id="LXQA010750270">
    <property type="protein sequence ID" value="MCI69152.1"/>
    <property type="molecule type" value="Genomic_DNA"/>
</dbReference>
<proteinExistence type="predicted"/>
<evidence type="ECO:0000313" key="3">
    <source>
        <dbReference type="Proteomes" id="UP000265520"/>
    </source>
</evidence>
<evidence type="ECO:0000313" key="2">
    <source>
        <dbReference type="EMBL" id="MCI69152.1"/>
    </source>
</evidence>
<accession>A0A392U704</accession>
<feature type="region of interest" description="Disordered" evidence="1">
    <location>
        <begin position="48"/>
        <end position="81"/>
    </location>
</feature>
<organism evidence="2 3">
    <name type="scientific">Trifolium medium</name>
    <dbReference type="NCBI Taxonomy" id="97028"/>
    <lineage>
        <taxon>Eukaryota</taxon>
        <taxon>Viridiplantae</taxon>
        <taxon>Streptophyta</taxon>
        <taxon>Embryophyta</taxon>
        <taxon>Tracheophyta</taxon>
        <taxon>Spermatophyta</taxon>
        <taxon>Magnoliopsida</taxon>
        <taxon>eudicotyledons</taxon>
        <taxon>Gunneridae</taxon>
        <taxon>Pentapetalae</taxon>
        <taxon>rosids</taxon>
        <taxon>fabids</taxon>
        <taxon>Fabales</taxon>
        <taxon>Fabaceae</taxon>
        <taxon>Papilionoideae</taxon>
        <taxon>50 kb inversion clade</taxon>
        <taxon>NPAAA clade</taxon>
        <taxon>Hologalegina</taxon>
        <taxon>IRL clade</taxon>
        <taxon>Trifolieae</taxon>
        <taxon>Trifolium</taxon>
    </lineage>
</organism>
<sequence>CLFEDESDSEASQSDHDVGNDDPDARRYVDILAEKPVDGLEEEDCLELQEKRVDQTSNKHDDEDRHAEEEFEIPSPADVPM</sequence>
<name>A0A392U704_9FABA</name>
<protein>
    <submittedName>
        <fullName evidence="2">Uncharacterized protein</fullName>
    </submittedName>
</protein>
<dbReference type="Proteomes" id="UP000265520">
    <property type="component" value="Unassembled WGS sequence"/>
</dbReference>
<evidence type="ECO:0000256" key="1">
    <source>
        <dbReference type="SAM" id="MobiDB-lite"/>
    </source>
</evidence>
<feature type="compositionally biased region" description="Basic and acidic residues" evidence="1">
    <location>
        <begin position="13"/>
        <end position="24"/>
    </location>
</feature>
<dbReference type="AlphaFoldDB" id="A0A392U704"/>
<keyword evidence="3" id="KW-1185">Reference proteome</keyword>